<gene>
    <name evidence="5" type="ORF">FC87_GL000108</name>
</gene>
<dbReference type="STRING" id="1423745.GCA_001311215_00515"/>
<evidence type="ECO:0000256" key="1">
    <source>
        <dbReference type="ARBA" id="ARBA00022670"/>
    </source>
</evidence>
<name>A0A0R2CMT9_9LACO</name>
<proteinExistence type="predicted"/>
<dbReference type="GO" id="GO:0006508">
    <property type="term" value="P:proteolysis"/>
    <property type="evidence" value="ECO:0007669"/>
    <property type="project" value="UniProtKB-KW"/>
</dbReference>
<evidence type="ECO:0000256" key="2">
    <source>
        <dbReference type="ARBA" id="ARBA00022801"/>
    </source>
</evidence>
<dbReference type="CDD" id="cd06165">
    <property type="entry name" value="Sortase_A"/>
    <property type="match status" value="1"/>
</dbReference>
<dbReference type="Proteomes" id="UP000051586">
    <property type="component" value="Unassembled WGS sequence"/>
</dbReference>
<protein>
    <submittedName>
        <fullName evidence="5">Sortase</fullName>
    </submittedName>
</protein>
<dbReference type="InterPro" id="IPR023365">
    <property type="entry name" value="Sortase_dom-sf"/>
</dbReference>
<dbReference type="InterPro" id="IPR005754">
    <property type="entry name" value="Sortase"/>
</dbReference>
<dbReference type="Pfam" id="PF04203">
    <property type="entry name" value="Sortase"/>
    <property type="match status" value="1"/>
</dbReference>
<keyword evidence="2" id="KW-0378">Hydrolase</keyword>
<dbReference type="Gene3D" id="2.40.260.10">
    <property type="entry name" value="Sortase"/>
    <property type="match status" value="1"/>
</dbReference>
<sequence length="230" mass="26066">MNINGFFAWRALMKRKQQHHWVRRILKDLLITILLLIGLGLVFNSQLQSWWISHQSQQKVEKISHAEVKRGQQQRAEYKYENVKAVSDDSFLESQKAKQTAAIGKISIPELNIELPIFKGLNTQNLTIGAGTMKASQKMGQGNYTLAGHHMKDPNVLFSPLSRAKKGQMVTITNLKHDYRYQISQIKVVPETDVSVLDDHPNQKLLTLVTCASGNPGETRRLIVTAKLIE</sequence>
<dbReference type="SUPFAM" id="SSF63817">
    <property type="entry name" value="Sortase"/>
    <property type="match status" value="1"/>
</dbReference>
<dbReference type="InterPro" id="IPR042007">
    <property type="entry name" value="Sortase_A"/>
</dbReference>
<feature type="active site" description="Acyl-thioester intermediate" evidence="4">
    <location>
        <position position="211"/>
    </location>
</feature>
<dbReference type="NCBIfam" id="TIGR01076">
    <property type="entry name" value="sortase_fam"/>
    <property type="match status" value="1"/>
</dbReference>
<accession>A0A0R2CMT9</accession>
<evidence type="ECO:0000256" key="4">
    <source>
        <dbReference type="PIRSR" id="PIRSR605754-1"/>
    </source>
</evidence>
<feature type="active site" description="Proton donor/acceptor" evidence="4">
    <location>
        <position position="149"/>
    </location>
</feature>
<dbReference type="AlphaFoldDB" id="A0A0R2CMT9"/>
<evidence type="ECO:0000313" key="6">
    <source>
        <dbReference type="Proteomes" id="UP000051586"/>
    </source>
</evidence>
<dbReference type="PATRIC" id="fig|1423745.4.peg.115"/>
<dbReference type="GO" id="GO:0008234">
    <property type="term" value="F:cysteine-type peptidase activity"/>
    <property type="evidence" value="ECO:0007669"/>
    <property type="project" value="UniProtKB-KW"/>
</dbReference>
<dbReference type="EMBL" id="AYZI01000001">
    <property type="protein sequence ID" value="KRM92496.1"/>
    <property type="molecule type" value="Genomic_DNA"/>
</dbReference>
<evidence type="ECO:0000256" key="3">
    <source>
        <dbReference type="ARBA" id="ARBA00022807"/>
    </source>
</evidence>
<comment type="caution">
    <text evidence="5">The sequence shown here is derived from an EMBL/GenBank/DDBJ whole genome shotgun (WGS) entry which is preliminary data.</text>
</comment>
<keyword evidence="3" id="KW-0788">Thiol protease</keyword>
<reference evidence="5 6" key="1">
    <citation type="journal article" date="2015" name="Genome Announc.">
        <title>Expanding the biotechnology potential of lactobacilli through comparative genomics of 213 strains and associated genera.</title>
        <authorList>
            <person name="Sun Z."/>
            <person name="Harris H.M."/>
            <person name="McCann A."/>
            <person name="Guo C."/>
            <person name="Argimon S."/>
            <person name="Zhang W."/>
            <person name="Yang X."/>
            <person name="Jeffery I.B."/>
            <person name="Cooney J.C."/>
            <person name="Kagawa T.F."/>
            <person name="Liu W."/>
            <person name="Song Y."/>
            <person name="Salvetti E."/>
            <person name="Wrobel A."/>
            <person name="Rasinkangas P."/>
            <person name="Parkhill J."/>
            <person name="Rea M.C."/>
            <person name="O'Sullivan O."/>
            <person name="Ritari J."/>
            <person name="Douillard F.P."/>
            <person name="Paul Ross R."/>
            <person name="Yang R."/>
            <person name="Briner A.E."/>
            <person name="Felis G.E."/>
            <person name="de Vos W.M."/>
            <person name="Barrangou R."/>
            <person name="Klaenhammer T.R."/>
            <person name="Caufield P.W."/>
            <person name="Cui Y."/>
            <person name="Zhang H."/>
            <person name="O'Toole P.W."/>
        </authorList>
    </citation>
    <scope>NUCLEOTIDE SEQUENCE [LARGE SCALE GENOMIC DNA]</scope>
    <source>
        <strain evidence="5 6">DSM 22689</strain>
    </source>
</reference>
<organism evidence="5 6">
    <name type="scientific">Fructilactobacillus florum DSM 22689 = JCM 16035</name>
    <dbReference type="NCBI Taxonomy" id="1423745"/>
    <lineage>
        <taxon>Bacteria</taxon>
        <taxon>Bacillati</taxon>
        <taxon>Bacillota</taxon>
        <taxon>Bacilli</taxon>
        <taxon>Lactobacillales</taxon>
        <taxon>Lactobacillaceae</taxon>
        <taxon>Fructilactobacillus</taxon>
    </lineage>
</organism>
<keyword evidence="1" id="KW-0645">Protease</keyword>
<evidence type="ECO:0000313" key="5">
    <source>
        <dbReference type="EMBL" id="KRM92496.1"/>
    </source>
</evidence>